<gene>
    <name evidence="3" type="ORF">IM816_08495</name>
</gene>
<dbReference type="InterPro" id="IPR006015">
    <property type="entry name" value="Universal_stress_UspA"/>
</dbReference>
<evidence type="ECO:0000313" key="3">
    <source>
        <dbReference type="EMBL" id="URL60100.1"/>
    </source>
</evidence>
<comment type="similarity">
    <text evidence="1">Belongs to the universal stress protein A family.</text>
</comment>
<dbReference type="PANTHER" id="PTHR46268">
    <property type="entry name" value="STRESS RESPONSE PROTEIN NHAX"/>
    <property type="match status" value="1"/>
</dbReference>
<proteinExistence type="inferred from homology"/>
<dbReference type="CDD" id="cd00293">
    <property type="entry name" value="USP-like"/>
    <property type="match status" value="1"/>
</dbReference>
<dbReference type="SUPFAM" id="SSF52402">
    <property type="entry name" value="Adenine nucleotide alpha hydrolases-like"/>
    <property type="match status" value="1"/>
</dbReference>
<accession>A0ABY4T748</accession>
<evidence type="ECO:0000313" key="4">
    <source>
        <dbReference type="Proteomes" id="UP001056681"/>
    </source>
</evidence>
<protein>
    <submittedName>
        <fullName evidence="3">Universal stress protein</fullName>
    </submittedName>
</protein>
<dbReference type="Gene3D" id="3.40.50.620">
    <property type="entry name" value="HUPs"/>
    <property type="match status" value="1"/>
</dbReference>
<dbReference type="InterPro" id="IPR014729">
    <property type="entry name" value="Rossmann-like_a/b/a_fold"/>
</dbReference>
<evidence type="ECO:0000256" key="1">
    <source>
        <dbReference type="ARBA" id="ARBA00008791"/>
    </source>
</evidence>
<dbReference type="EMBL" id="CP063231">
    <property type="protein sequence ID" value="URL60100.1"/>
    <property type="molecule type" value="Genomic_DNA"/>
</dbReference>
<dbReference type="InterPro" id="IPR006016">
    <property type="entry name" value="UspA"/>
</dbReference>
<evidence type="ECO:0000259" key="2">
    <source>
        <dbReference type="Pfam" id="PF00582"/>
    </source>
</evidence>
<dbReference type="PRINTS" id="PR01438">
    <property type="entry name" value="UNVRSLSTRESS"/>
</dbReference>
<sequence>MKILLPVDGSAQSNRAARFVIRQWLQRGDLPDLTVVHVDLPLSAHISGYLGAESVAQFHARNSELALRPVRRLLAKAGHTHEEVTCVGDPAEEIVRIATKGRHELIAMGSHGRGAVGSMFLGSVVLKVLSRSKVPVVVVR</sequence>
<feature type="domain" description="UspA" evidence="2">
    <location>
        <begin position="2"/>
        <end position="140"/>
    </location>
</feature>
<keyword evidence="4" id="KW-1185">Reference proteome</keyword>
<dbReference type="PANTHER" id="PTHR46268:SF6">
    <property type="entry name" value="UNIVERSAL STRESS PROTEIN UP12"/>
    <property type="match status" value="1"/>
</dbReference>
<dbReference type="RefSeq" id="WP_250340551.1">
    <property type="nucleotide sequence ID" value="NZ_CP063231.1"/>
</dbReference>
<reference evidence="3" key="1">
    <citation type="submission" date="2020-10" db="EMBL/GenBank/DDBJ databases">
        <title>Whole-genome sequence of Luteibacter sp. EIF3.</title>
        <authorList>
            <person name="Friedrich I."/>
            <person name="Hertel R."/>
            <person name="Daniel R."/>
        </authorList>
    </citation>
    <scope>NUCLEOTIDE SEQUENCE</scope>
    <source>
        <strain evidence="3">EIF3</strain>
    </source>
</reference>
<name>A0ABY4T748_9GAMM</name>
<dbReference type="Proteomes" id="UP001056681">
    <property type="component" value="Chromosome"/>
</dbReference>
<dbReference type="Pfam" id="PF00582">
    <property type="entry name" value="Usp"/>
    <property type="match status" value="1"/>
</dbReference>
<organism evidence="3 4">
    <name type="scientific">Luteibacter flocculans</name>
    <dbReference type="NCBI Taxonomy" id="2780091"/>
    <lineage>
        <taxon>Bacteria</taxon>
        <taxon>Pseudomonadati</taxon>
        <taxon>Pseudomonadota</taxon>
        <taxon>Gammaproteobacteria</taxon>
        <taxon>Lysobacterales</taxon>
        <taxon>Rhodanobacteraceae</taxon>
        <taxon>Luteibacter</taxon>
    </lineage>
</organism>